<protein>
    <submittedName>
        <fullName evidence="1">Uncharacterized protein</fullName>
    </submittedName>
</protein>
<name>A0A0M4ME82_9APIC</name>
<gene>
    <name evidence="1" type="primary">hyp-10</name>
</gene>
<evidence type="ECO:0000313" key="1">
    <source>
        <dbReference type="EMBL" id="ALE29351.1"/>
    </source>
</evidence>
<dbReference type="EMBL" id="KT428643">
    <property type="protein sequence ID" value="ALE29351.1"/>
    <property type="molecule type" value="Genomic_DNA"/>
</dbReference>
<dbReference type="AlphaFoldDB" id="A0A0M4ME82"/>
<dbReference type="GeneID" id="26044057"/>
<sequence>MFKFIILLKFCLCYFNNLIKLFN</sequence>
<proteinExistence type="predicted"/>
<accession>A0A0M4ME82</accession>
<reference evidence="1" key="1">
    <citation type="journal article" date="2015" name="Parasit. Vectors">
        <title>Characterization and annotation of Babesia orientalis apicoplast genome.</title>
        <authorList>
            <person name="Huang Y."/>
            <person name="He L."/>
            <person name="Hu J."/>
            <person name="He P."/>
            <person name="He J."/>
            <person name="Yu L."/>
            <person name="Malobi N."/>
            <person name="Zhou Y."/>
            <person name="Shen B."/>
            <person name="Zhao J."/>
        </authorList>
    </citation>
    <scope>NUCLEOTIDE SEQUENCE</scope>
    <source>
        <strain evidence="1">Wuhan</strain>
    </source>
</reference>
<organism evidence="1">
    <name type="scientific">Babesia orientalis</name>
    <dbReference type="NCBI Taxonomy" id="273649"/>
    <lineage>
        <taxon>Eukaryota</taxon>
        <taxon>Sar</taxon>
        <taxon>Alveolata</taxon>
        <taxon>Apicomplexa</taxon>
        <taxon>Aconoidasida</taxon>
        <taxon>Piroplasmida</taxon>
        <taxon>Babesiidae</taxon>
        <taxon>Babesia</taxon>
    </lineage>
</organism>
<dbReference type="RefSeq" id="YP_009170353.1">
    <property type="nucleotide sequence ID" value="NC_028029.1"/>
</dbReference>